<dbReference type="EMBL" id="BFAA01036352">
    <property type="protein sequence ID" value="GCB82813.1"/>
    <property type="molecule type" value="Genomic_DNA"/>
</dbReference>
<dbReference type="PRINTS" id="PR00376">
    <property type="entry name" value="IL1BCENZYME"/>
</dbReference>
<dbReference type="Pfam" id="PF00656">
    <property type="entry name" value="Peptidase_C14"/>
    <property type="match status" value="1"/>
</dbReference>
<dbReference type="AlphaFoldDB" id="A0A401QBR7"/>
<reference evidence="8 9" key="1">
    <citation type="journal article" date="2018" name="Nat. Ecol. Evol.">
        <title>Shark genomes provide insights into elasmobranch evolution and the origin of vertebrates.</title>
        <authorList>
            <person name="Hara Y"/>
            <person name="Yamaguchi K"/>
            <person name="Onimaru K"/>
            <person name="Kadota M"/>
            <person name="Koyanagi M"/>
            <person name="Keeley SD"/>
            <person name="Tatsumi K"/>
            <person name="Tanaka K"/>
            <person name="Motone F"/>
            <person name="Kageyama Y"/>
            <person name="Nozu R"/>
            <person name="Adachi N"/>
            <person name="Nishimura O"/>
            <person name="Nakagawa R"/>
            <person name="Tanegashima C"/>
            <person name="Kiyatake I"/>
            <person name="Matsumoto R"/>
            <person name="Murakumo K"/>
            <person name="Nishida K"/>
            <person name="Terakita A"/>
            <person name="Kuratani S"/>
            <person name="Sato K"/>
            <person name="Hyodo S Kuraku.S."/>
        </authorList>
    </citation>
    <scope>NUCLEOTIDE SEQUENCE [LARGE SCALE GENOMIC DNA]</scope>
</reference>
<dbReference type="PANTHER" id="PTHR47901">
    <property type="entry name" value="CASPASE RECRUITMENT DOMAIN-CONTAINING PROTEIN 18"/>
    <property type="match status" value="1"/>
</dbReference>
<feature type="non-terminal residue" evidence="8">
    <location>
        <position position="1"/>
    </location>
</feature>
<keyword evidence="4" id="KW-0788">Thiol protease</keyword>
<keyword evidence="2" id="KW-0645">Protease</keyword>
<dbReference type="InterPro" id="IPR016129">
    <property type="entry name" value="Caspase_his_AS"/>
</dbReference>
<protein>
    <recommendedName>
        <fullName evidence="7">Caspase family p20 domain-containing protein</fullName>
    </recommendedName>
</protein>
<dbReference type="InterPro" id="IPR029030">
    <property type="entry name" value="Caspase-like_dom_sf"/>
</dbReference>
<evidence type="ECO:0000313" key="8">
    <source>
        <dbReference type="EMBL" id="GCB82813.1"/>
    </source>
</evidence>
<organism evidence="8 9">
    <name type="scientific">Scyliorhinus torazame</name>
    <name type="common">Cloudy catshark</name>
    <name type="synonym">Catulus torazame</name>
    <dbReference type="NCBI Taxonomy" id="75743"/>
    <lineage>
        <taxon>Eukaryota</taxon>
        <taxon>Metazoa</taxon>
        <taxon>Chordata</taxon>
        <taxon>Craniata</taxon>
        <taxon>Vertebrata</taxon>
        <taxon>Chondrichthyes</taxon>
        <taxon>Elasmobranchii</taxon>
        <taxon>Galeomorphii</taxon>
        <taxon>Galeoidea</taxon>
        <taxon>Carcharhiniformes</taxon>
        <taxon>Scyliorhinidae</taxon>
        <taxon>Scyliorhinus</taxon>
    </lineage>
</organism>
<evidence type="ECO:0000256" key="3">
    <source>
        <dbReference type="ARBA" id="ARBA00022801"/>
    </source>
</evidence>
<feature type="non-terminal residue" evidence="8">
    <location>
        <position position="126"/>
    </location>
</feature>
<dbReference type="GO" id="GO:0006508">
    <property type="term" value="P:proteolysis"/>
    <property type="evidence" value="ECO:0007669"/>
    <property type="project" value="UniProtKB-KW"/>
</dbReference>
<dbReference type="OrthoDB" id="10004338at2759"/>
<keyword evidence="5" id="KW-0865">Zymogen</keyword>
<dbReference type="InterPro" id="IPR001309">
    <property type="entry name" value="Pept_C14_p20"/>
</dbReference>
<dbReference type="PROSITE" id="PS01121">
    <property type="entry name" value="CASPASE_HIS"/>
    <property type="match status" value="1"/>
</dbReference>
<dbReference type="InterPro" id="IPR015917">
    <property type="entry name" value="Pept_C14A"/>
</dbReference>
<dbReference type="InterPro" id="IPR002398">
    <property type="entry name" value="Pept_C14"/>
</dbReference>
<dbReference type="SMART" id="SM00115">
    <property type="entry name" value="CASc"/>
    <property type="match status" value="1"/>
</dbReference>
<keyword evidence="3" id="KW-0378">Hydrolase</keyword>
<dbReference type="PROSITE" id="PS01122">
    <property type="entry name" value="CASPASE_CYS"/>
    <property type="match status" value="1"/>
</dbReference>
<dbReference type="STRING" id="75743.A0A401QBR7"/>
<evidence type="ECO:0000259" key="7">
    <source>
        <dbReference type="PROSITE" id="PS50208"/>
    </source>
</evidence>
<dbReference type="Proteomes" id="UP000288216">
    <property type="component" value="Unassembled WGS sequence"/>
</dbReference>
<comment type="caution">
    <text evidence="8">The sequence shown here is derived from an EMBL/GenBank/DDBJ whole genome shotgun (WGS) entry which is preliminary data.</text>
</comment>
<evidence type="ECO:0000256" key="2">
    <source>
        <dbReference type="ARBA" id="ARBA00022670"/>
    </source>
</evidence>
<dbReference type="InterPro" id="IPR011600">
    <property type="entry name" value="Pept_C14_caspase"/>
</dbReference>
<feature type="region of interest" description="Disordered" evidence="6">
    <location>
        <begin position="78"/>
        <end position="106"/>
    </location>
</feature>
<comment type="similarity">
    <text evidence="1">Belongs to the peptidase C14A family.</text>
</comment>
<accession>A0A401QBR7</accession>
<evidence type="ECO:0000256" key="4">
    <source>
        <dbReference type="ARBA" id="ARBA00022807"/>
    </source>
</evidence>
<dbReference type="InterPro" id="IPR033139">
    <property type="entry name" value="Caspase_cys_AS"/>
</dbReference>
<feature type="domain" description="Caspase family p20" evidence="7">
    <location>
        <begin position="1"/>
        <end position="76"/>
    </location>
</feature>
<proteinExistence type="inferred from homology"/>
<dbReference type="SUPFAM" id="SSF52129">
    <property type="entry name" value="Caspase-like"/>
    <property type="match status" value="1"/>
</dbReference>
<gene>
    <name evidence="8" type="ORF">scyTo_0023950</name>
</gene>
<keyword evidence="9" id="KW-1185">Reference proteome</keyword>
<evidence type="ECO:0000256" key="1">
    <source>
        <dbReference type="ARBA" id="ARBA00010134"/>
    </source>
</evidence>
<dbReference type="PROSITE" id="PS50208">
    <property type="entry name" value="CASPASE_P20"/>
    <property type="match status" value="1"/>
</dbReference>
<dbReference type="PANTHER" id="PTHR47901:SF7">
    <property type="entry name" value="CASPASE 2"/>
    <property type="match status" value="1"/>
</dbReference>
<name>A0A401QBR7_SCYTO</name>
<evidence type="ECO:0000256" key="5">
    <source>
        <dbReference type="ARBA" id="ARBA00023145"/>
    </source>
</evidence>
<evidence type="ECO:0000313" key="9">
    <source>
        <dbReference type="Proteomes" id="UP000288216"/>
    </source>
</evidence>
<dbReference type="Gene3D" id="3.40.50.1460">
    <property type="match status" value="1"/>
</dbReference>
<evidence type="ECO:0000256" key="6">
    <source>
        <dbReference type="SAM" id="MobiDB-lite"/>
    </source>
</evidence>
<sequence>QVMHGELVRFAAQPDHRSVDSCVVAVLSHGVEGAVYGSDGELLQIQDIFRLFDNDNCPQLQNKPKMFFIQACRGDQTDSGVDLQDGKERSNSPGCEQSDAGREDTLRVKLPTRSDSICGYACLKGN</sequence>
<dbReference type="GO" id="GO:0004197">
    <property type="term" value="F:cysteine-type endopeptidase activity"/>
    <property type="evidence" value="ECO:0007669"/>
    <property type="project" value="InterPro"/>
</dbReference>